<proteinExistence type="predicted"/>
<feature type="domain" description="Carbohydrate-binding" evidence="1">
    <location>
        <begin position="44"/>
        <end position="217"/>
    </location>
</feature>
<evidence type="ECO:0000259" key="1">
    <source>
        <dbReference type="Pfam" id="PF16011"/>
    </source>
</evidence>
<organism evidence="2">
    <name type="scientific">uncultured bacterium Contig21</name>
    <dbReference type="NCBI Taxonomy" id="1393535"/>
    <lineage>
        <taxon>Bacteria</taxon>
        <taxon>environmental samples</taxon>
    </lineage>
</organism>
<accession>W0FJ94</accession>
<sequence>MRKRRDMRSPLFCQEKAEGKRMNRYTIARTDGGNIPAGVTVLSLDHILWEPDCGVRAGGTIRHDGEHLFVTLRAKEKDIRAEYLTAPSPVHEDSCLEFFFMPAEEERYLNFEVNPNGCLHLGFGRNREERETILLPDAVSFFGIRTGRTPDSWEVSCRIPGEFLRRCYPGFRFAGTLRANVYKCGDRTVRPHYLAWNKVDAAAPDFHRPECFGEMVFG</sequence>
<protein>
    <submittedName>
        <fullName evidence="2">GGDEF domain protein (Selenocysteine protein)</fullName>
    </submittedName>
</protein>
<dbReference type="InterPro" id="IPR010502">
    <property type="entry name" value="Carb-bd_dom_fam9"/>
</dbReference>
<dbReference type="EMBL" id="KC246809">
    <property type="protein sequence ID" value="AHF24883.1"/>
    <property type="molecule type" value="Genomic_DNA"/>
</dbReference>
<dbReference type="CDD" id="cd09620">
    <property type="entry name" value="CBM9_like_3"/>
    <property type="match status" value="1"/>
</dbReference>
<reference evidence="2" key="1">
    <citation type="journal article" date="2013" name="PLoS ONE">
        <title>Metagenomic insights into the carbohydrate-active enzymes carried by the microorganisms adhering to solid digesta in the rumen of cows.</title>
        <authorList>
            <person name="Wang L."/>
            <person name="Hatem A."/>
            <person name="Catalyurek U.V."/>
            <person name="Morrison M."/>
            <person name="Yu Z."/>
        </authorList>
    </citation>
    <scope>NUCLEOTIDE SEQUENCE</scope>
</reference>
<dbReference type="Pfam" id="PF16011">
    <property type="entry name" value="CBM9_2"/>
    <property type="match status" value="1"/>
</dbReference>
<dbReference type="SUPFAM" id="SSF49344">
    <property type="entry name" value="CBD9-like"/>
    <property type="match status" value="1"/>
</dbReference>
<dbReference type="GO" id="GO:0016052">
    <property type="term" value="P:carbohydrate catabolic process"/>
    <property type="evidence" value="ECO:0007669"/>
    <property type="project" value="InterPro"/>
</dbReference>
<dbReference type="GO" id="GO:0030246">
    <property type="term" value="F:carbohydrate binding"/>
    <property type="evidence" value="ECO:0007669"/>
    <property type="project" value="InterPro"/>
</dbReference>
<name>W0FJ94_9BACT</name>
<dbReference type="Gene3D" id="2.60.40.1190">
    <property type="match status" value="1"/>
</dbReference>
<dbReference type="AlphaFoldDB" id="W0FJ94"/>
<evidence type="ECO:0000313" key="2">
    <source>
        <dbReference type="EMBL" id="AHF24883.1"/>
    </source>
</evidence>
<dbReference type="GO" id="GO:0004553">
    <property type="term" value="F:hydrolase activity, hydrolyzing O-glycosyl compounds"/>
    <property type="evidence" value="ECO:0007669"/>
    <property type="project" value="InterPro"/>
</dbReference>